<organism evidence="8 9">
    <name type="scientific">Lates japonicus</name>
    <name type="common">Japanese lates</name>
    <dbReference type="NCBI Taxonomy" id="270547"/>
    <lineage>
        <taxon>Eukaryota</taxon>
        <taxon>Metazoa</taxon>
        <taxon>Chordata</taxon>
        <taxon>Craniata</taxon>
        <taxon>Vertebrata</taxon>
        <taxon>Euteleostomi</taxon>
        <taxon>Actinopterygii</taxon>
        <taxon>Neopterygii</taxon>
        <taxon>Teleostei</taxon>
        <taxon>Neoteleostei</taxon>
        <taxon>Acanthomorphata</taxon>
        <taxon>Carangaria</taxon>
        <taxon>Carangaria incertae sedis</taxon>
        <taxon>Centropomidae</taxon>
        <taxon>Lates</taxon>
    </lineage>
</organism>
<evidence type="ECO:0000256" key="2">
    <source>
        <dbReference type="ARBA" id="ARBA00022692"/>
    </source>
</evidence>
<dbReference type="PROSITE" id="PS00216">
    <property type="entry name" value="SUGAR_TRANSPORT_1"/>
    <property type="match status" value="1"/>
</dbReference>
<dbReference type="Proteomes" id="UP001279410">
    <property type="component" value="Unassembled WGS sequence"/>
</dbReference>
<protein>
    <submittedName>
        <fullName evidence="8">Solute carrier family 22 member 13 isoform X1</fullName>
    </submittedName>
</protein>
<sequence length="86" mass="9168">FDLVCDRSSLIEASQSIYMAGLLVGALVLGQMADRFGRRFVVLLSLLLLLLFGVGAAFSPNIYVYIVLKCLGGISISGIIANAFVI</sequence>
<feature type="non-terminal residue" evidence="8">
    <location>
        <position position="86"/>
    </location>
</feature>
<dbReference type="InterPro" id="IPR020846">
    <property type="entry name" value="MFS_dom"/>
</dbReference>
<dbReference type="Pfam" id="PF07690">
    <property type="entry name" value="MFS_1"/>
    <property type="match status" value="1"/>
</dbReference>
<evidence type="ECO:0000256" key="5">
    <source>
        <dbReference type="SAM" id="Phobius"/>
    </source>
</evidence>
<dbReference type="InterPro" id="IPR005829">
    <property type="entry name" value="Sugar_transporter_CS"/>
</dbReference>
<evidence type="ECO:0000313" key="7">
    <source>
        <dbReference type="EMBL" id="GLD47872.1"/>
    </source>
</evidence>
<proteinExistence type="predicted"/>
<feature type="domain" description="Major facilitator superfamily (MFS) profile" evidence="6">
    <location>
        <begin position="1"/>
        <end position="86"/>
    </location>
</feature>
<accession>A0AAD3M5P8</accession>
<dbReference type="EMBL" id="BRZM01009649">
    <property type="protein sequence ID" value="GLD47901.1"/>
    <property type="molecule type" value="Genomic_DNA"/>
</dbReference>
<feature type="non-terminal residue" evidence="8">
    <location>
        <position position="1"/>
    </location>
</feature>
<evidence type="ECO:0000256" key="3">
    <source>
        <dbReference type="ARBA" id="ARBA00022989"/>
    </source>
</evidence>
<dbReference type="InterPro" id="IPR011701">
    <property type="entry name" value="MFS"/>
</dbReference>
<dbReference type="Gene3D" id="1.20.1250.20">
    <property type="entry name" value="MFS general substrate transporter like domains"/>
    <property type="match status" value="1"/>
</dbReference>
<comment type="caution">
    <text evidence="8">The sequence shown here is derived from an EMBL/GenBank/DDBJ whole genome shotgun (WGS) entry which is preliminary data.</text>
</comment>
<reference evidence="8" key="1">
    <citation type="submission" date="2022-08" db="EMBL/GenBank/DDBJ databases">
        <title>Genome sequencing of akame (Lates japonicus).</title>
        <authorList>
            <person name="Hashiguchi Y."/>
            <person name="Takahashi H."/>
        </authorList>
    </citation>
    <scope>NUCLEOTIDE SEQUENCE</scope>
    <source>
        <strain evidence="8">Kochi</strain>
    </source>
</reference>
<evidence type="ECO:0000313" key="9">
    <source>
        <dbReference type="Proteomes" id="UP001279410"/>
    </source>
</evidence>
<name>A0AAD3M5P8_LATJO</name>
<dbReference type="PANTHER" id="PTHR24064">
    <property type="entry name" value="SOLUTE CARRIER FAMILY 22 MEMBER"/>
    <property type="match status" value="1"/>
</dbReference>
<keyword evidence="3 5" id="KW-1133">Transmembrane helix</keyword>
<feature type="transmembrane region" description="Helical" evidence="5">
    <location>
        <begin position="64"/>
        <end position="85"/>
    </location>
</feature>
<dbReference type="SUPFAM" id="SSF103473">
    <property type="entry name" value="MFS general substrate transporter"/>
    <property type="match status" value="1"/>
</dbReference>
<dbReference type="AlphaFoldDB" id="A0AAD3M5P8"/>
<evidence type="ECO:0000259" key="6">
    <source>
        <dbReference type="PROSITE" id="PS50850"/>
    </source>
</evidence>
<gene>
    <name evidence="7" type="ORF">AKAME5_003011400</name>
    <name evidence="8" type="ORF">AKAME5_003011600</name>
</gene>
<dbReference type="InterPro" id="IPR036259">
    <property type="entry name" value="MFS_trans_sf"/>
</dbReference>
<keyword evidence="9" id="KW-1185">Reference proteome</keyword>
<dbReference type="GO" id="GO:0016020">
    <property type="term" value="C:membrane"/>
    <property type="evidence" value="ECO:0007669"/>
    <property type="project" value="UniProtKB-SubCell"/>
</dbReference>
<evidence type="ECO:0000256" key="4">
    <source>
        <dbReference type="ARBA" id="ARBA00023136"/>
    </source>
</evidence>
<dbReference type="PROSITE" id="PS50850">
    <property type="entry name" value="MFS"/>
    <property type="match status" value="1"/>
</dbReference>
<evidence type="ECO:0000313" key="8">
    <source>
        <dbReference type="EMBL" id="GLD47901.1"/>
    </source>
</evidence>
<comment type="subcellular location">
    <subcellularLocation>
        <location evidence="1">Membrane</location>
        <topology evidence="1">Multi-pass membrane protein</topology>
    </subcellularLocation>
</comment>
<dbReference type="EMBL" id="BRZM01009646">
    <property type="protein sequence ID" value="GLD47872.1"/>
    <property type="molecule type" value="Genomic_DNA"/>
</dbReference>
<keyword evidence="2 5" id="KW-0812">Transmembrane</keyword>
<feature type="transmembrane region" description="Helical" evidence="5">
    <location>
        <begin position="16"/>
        <end position="33"/>
    </location>
</feature>
<dbReference type="GO" id="GO:0022857">
    <property type="term" value="F:transmembrane transporter activity"/>
    <property type="evidence" value="ECO:0007669"/>
    <property type="project" value="InterPro"/>
</dbReference>
<keyword evidence="4 5" id="KW-0472">Membrane</keyword>
<evidence type="ECO:0000256" key="1">
    <source>
        <dbReference type="ARBA" id="ARBA00004141"/>
    </source>
</evidence>
<feature type="transmembrane region" description="Helical" evidence="5">
    <location>
        <begin position="40"/>
        <end position="58"/>
    </location>
</feature>